<dbReference type="PANTHER" id="PTHR12434">
    <property type="entry name" value="MEDIATOR OF RNA POLYMERASE II TRANSCRIPTION SUBUNIT 22"/>
    <property type="match status" value="1"/>
</dbReference>
<dbReference type="InParanoid" id="A0A6P8ZZF2"/>
<comment type="function">
    <text evidence="7">Component of the Mediator complex, a coactivator involved in the regulated transcription of nearly all RNA polymerase II-dependent genes. Mediator functions as a bridge to convey information from gene-specific regulatory proteins to the basal RNA polymerase II transcription machinery. Mediator is recruited to promoters by direct interactions with regulatory proteins and serves as a scaffold for the assembly of a functional preinitiation complex with RNA polymerase II and the general transcription factors.</text>
</comment>
<evidence type="ECO:0000256" key="7">
    <source>
        <dbReference type="ARBA" id="ARBA00025687"/>
    </source>
</evidence>
<comment type="subcellular location">
    <subcellularLocation>
        <location evidence="1">Nucleus</location>
    </subcellularLocation>
</comment>
<comment type="similarity">
    <text evidence="2">Belongs to the Mediator complex subunit 22 family.</text>
</comment>
<name>A0A6P8ZZF2_THRPL</name>
<protein>
    <recommendedName>
        <fullName evidence="3">Mediator of RNA polymerase II transcription subunit 22</fullName>
    </recommendedName>
    <alternativeName>
        <fullName evidence="8">Mediator complex subunit 22</fullName>
    </alternativeName>
</protein>
<dbReference type="CTD" id="6837"/>
<proteinExistence type="inferred from homology"/>
<dbReference type="AlphaFoldDB" id="A0A6P8ZZF2"/>
<evidence type="ECO:0000256" key="4">
    <source>
        <dbReference type="ARBA" id="ARBA00023015"/>
    </source>
</evidence>
<evidence type="ECO:0000256" key="1">
    <source>
        <dbReference type="ARBA" id="ARBA00004123"/>
    </source>
</evidence>
<evidence type="ECO:0000256" key="8">
    <source>
        <dbReference type="ARBA" id="ARBA00031962"/>
    </source>
</evidence>
<dbReference type="Pfam" id="PF06179">
    <property type="entry name" value="Med22"/>
    <property type="match status" value="1"/>
</dbReference>
<evidence type="ECO:0000256" key="6">
    <source>
        <dbReference type="ARBA" id="ARBA00023242"/>
    </source>
</evidence>
<sequence length="144" mass="16643">MAQRGLPQSKEALLKSYSARLKDDVKSLLENFEEIIKLAKGESDSQLSRMTQCEQDTYEMHVRSANIVRAGESLMKLVSDIKQYLILNDFPSVNDAITQNSKLFRQKQSEADQKLMMLRDDMAADLYDLEEEYYNSVYKCRIAD</sequence>
<keyword evidence="4" id="KW-0805">Transcription regulation</keyword>
<evidence type="ECO:0000256" key="3">
    <source>
        <dbReference type="ARBA" id="ARBA00019695"/>
    </source>
</evidence>
<dbReference type="GeneID" id="117651131"/>
<evidence type="ECO:0000313" key="9">
    <source>
        <dbReference type="Proteomes" id="UP000515158"/>
    </source>
</evidence>
<dbReference type="FunCoup" id="A0A6P8ZZF2">
    <property type="interactions" value="1545"/>
</dbReference>
<keyword evidence="5" id="KW-0804">Transcription</keyword>
<dbReference type="InterPro" id="IPR009332">
    <property type="entry name" value="Med22"/>
</dbReference>
<dbReference type="Proteomes" id="UP000515158">
    <property type="component" value="Unplaced"/>
</dbReference>
<evidence type="ECO:0000256" key="5">
    <source>
        <dbReference type="ARBA" id="ARBA00023163"/>
    </source>
</evidence>
<accession>A0A6P8ZZF2</accession>
<keyword evidence="6" id="KW-0539">Nucleus</keyword>
<dbReference type="PANTHER" id="PTHR12434:SF6">
    <property type="entry name" value="MEDIATOR OF RNA POLYMERASE II TRANSCRIPTION SUBUNIT 22"/>
    <property type="match status" value="1"/>
</dbReference>
<dbReference type="GO" id="GO:0003712">
    <property type="term" value="F:transcription coregulator activity"/>
    <property type="evidence" value="ECO:0007669"/>
    <property type="project" value="InterPro"/>
</dbReference>
<gene>
    <name evidence="10" type="primary">LOC117651131</name>
</gene>
<keyword evidence="9" id="KW-1185">Reference proteome</keyword>
<reference evidence="10" key="1">
    <citation type="submission" date="2025-08" db="UniProtKB">
        <authorList>
            <consortium name="RefSeq"/>
        </authorList>
    </citation>
    <scope>IDENTIFICATION</scope>
    <source>
        <tissue evidence="10">Total insect</tissue>
    </source>
</reference>
<dbReference type="KEGG" id="tpal:117651131"/>
<evidence type="ECO:0000313" key="10">
    <source>
        <dbReference type="RefSeq" id="XP_034250807.1"/>
    </source>
</evidence>
<evidence type="ECO:0000256" key="2">
    <source>
        <dbReference type="ARBA" id="ARBA00005942"/>
    </source>
</evidence>
<dbReference type="OrthoDB" id="203279at2759"/>
<organism evidence="10">
    <name type="scientific">Thrips palmi</name>
    <name type="common">Melon thrips</name>
    <dbReference type="NCBI Taxonomy" id="161013"/>
    <lineage>
        <taxon>Eukaryota</taxon>
        <taxon>Metazoa</taxon>
        <taxon>Ecdysozoa</taxon>
        <taxon>Arthropoda</taxon>
        <taxon>Hexapoda</taxon>
        <taxon>Insecta</taxon>
        <taxon>Pterygota</taxon>
        <taxon>Neoptera</taxon>
        <taxon>Paraneoptera</taxon>
        <taxon>Thysanoptera</taxon>
        <taxon>Terebrantia</taxon>
        <taxon>Thripoidea</taxon>
        <taxon>Thripidae</taxon>
        <taxon>Thrips</taxon>
    </lineage>
</organism>
<dbReference type="GO" id="GO:0016592">
    <property type="term" value="C:mediator complex"/>
    <property type="evidence" value="ECO:0007669"/>
    <property type="project" value="InterPro"/>
</dbReference>
<dbReference type="GO" id="GO:0006357">
    <property type="term" value="P:regulation of transcription by RNA polymerase II"/>
    <property type="evidence" value="ECO:0007669"/>
    <property type="project" value="InterPro"/>
</dbReference>
<dbReference type="RefSeq" id="XP_034250807.1">
    <property type="nucleotide sequence ID" value="XM_034394916.1"/>
</dbReference>